<dbReference type="EMBL" id="JADKNH010000007">
    <property type="protein sequence ID" value="MBF4693882.1"/>
    <property type="molecule type" value="Genomic_DNA"/>
</dbReference>
<reference evidence="1 2" key="1">
    <citation type="submission" date="2020-11" db="EMBL/GenBank/DDBJ databases">
        <title>Fusibacter basophilias sp. nov.</title>
        <authorList>
            <person name="Qiu D."/>
        </authorList>
    </citation>
    <scope>NUCLEOTIDE SEQUENCE [LARGE SCALE GENOMIC DNA]</scope>
    <source>
        <strain evidence="1 2">Q10-2</strain>
    </source>
</reference>
<dbReference type="Proteomes" id="UP000614200">
    <property type="component" value="Unassembled WGS sequence"/>
</dbReference>
<protein>
    <submittedName>
        <fullName evidence="1">Uncharacterized protein</fullName>
    </submittedName>
</protein>
<evidence type="ECO:0000313" key="2">
    <source>
        <dbReference type="Proteomes" id="UP000614200"/>
    </source>
</evidence>
<proteinExistence type="predicted"/>
<evidence type="ECO:0000313" key="1">
    <source>
        <dbReference type="EMBL" id="MBF4693882.1"/>
    </source>
</evidence>
<name>A0ABR9ZTU9_9FIRM</name>
<comment type="caution">
    <text evidence="1">The sequence shown here is derived from an EMBL/GenBank/DDBJ whole genome shotgun (WGS) entry which is preliminary data.</text>
</comment>
<gene>
    <name evidence="1" type="ORF">ISU02_12245</name>
</gene>
<sequence>MKRNQCKTFKENSINCEVSVLRLYVCNSLEEYKNLIRAYQISGNIITLFDQEHKYVSSGIVTFITEQAFIIRETYNTKVKVYFQDILERKHFIG</sequence>
<accession>A0ABR9ZTU9</accession>
<keyword evidence="2" id="KW-1185">Reference proteome</keyword>
<organism evidence="1 2">
    <name type="scientific">Fusibacter ferrireducens</name>
    <dbReference type="NCBI Taxonomy" id="2785058"/>
    <lineage>
        <taxon>Bacteria</taxon>
        <taxon>Bacillati</taxon>
        <taxon>Bacillota</taxon>
        <taxon>Clostridia</taxon>
        <taxon>Eubacteriales</taxon>
        <taxon>Eubacteriales Family XII. Incertae Sedis</taxon>
        <taxon>Fusibacter</taxon>
    </lineage>
</organism>